<evidence type="ECO:0000313" key="5">
    <source>
        <dbReference type="Proteomes" id="UP000334820"/>
    </source>
</evidence>
<dbReference type="Proteomes" id="UP000334820">
    <property type="component" value="Unassembled WGS sequence"/>
</dbReference>
<dbReference type="GO" id="GO:0015225">
    <property type="term" value="F:biotin transmembrane transporter activity"/>
    <property type="evidence" value="ECO:0007669"/>
    <property type="project" value="UniProtKB-UniRule"/>
</dbReference>
<comment type="similarity">
    <text evidence="1 2">Belongs to the BioY family.</text>
</comment>
<reference evidence="4 5" key="1">
    <citation type="journal article" date="2019" name="Int. J. Syst. Evol. Microbiol.">
        <title>Thermogemmatispora aurantia sp. nov. and Thermogemmatispora argillosa sp. nov., within the class Ktedonobacteria, and emended description of the genus Thermogemmatispora.</title>
        <authorList>
            <person name="Zheng Y."/>
            <person name="Wang C.M."/>
            <person name="Sakai Y."/>
            <person name="Abe K."/>
            <person name="Yokota A."/>
            <person name="Yabe S."/>
        </authorList>
    </citation>
    <scope>NUCLEOTIDE SEQUENCE [LARGE SCALE GENOMIC DNA]</scope>
    <source>
        <strain evidence="4 5">A1-2</strain>
    </source>
</reference>
<feature type="transmembrane region" description="Helical" evidence="3">
    <location>
        <begin position="80"/>
        <end position="104"/>
    </location>
</feature>
<evidence type="ECO:0000313" key="4">
    <source>
        <dbReference type="EMBL" id="GER85715.1"/>
    </source>
</evidence>
<keyword evidence="2" id="KW-1003">Cell membrane</keyword>
<dbReference type="AlphaFoldDB" id="A0A5J4KEI7"/>
<keyword evidence="2" id="KW-0813">Transport</keyword>
<evidence type="ECO:0000256" key="1">
    <source>
        <dbReference type="ARBA" id="ARBA00010692"/>
    </source>
</evidence>
<feature type="transmembrane region" description="Helical" evidence="3">
    <location>
        <begin position="138"/>
        <end position="163"/>
    </location>
</feature>
<dbReference type="Gene3D" id="1.10.1760.20">
    <property type="match status" value="1"/>
</dbReference>
<name>A0A5J4KEI7_9CHLR</name>
<keyword evidence="3" id="KW-0812">Transmembrane</keyword>
<keyword evidence="2 3" id="KW-0472">Membrane</keyword>
<keyword evidence="3" id="KW-1133">Transmembrane helix</keyword>
<dbReference type="RefSeq" id="WP_151730161.1">
    <property type="nucleotide sequence ID" value="NZ_BKZV01000010.1"/>
</dbReference>
<feature type="transmembrane region" description="Helical" evidence="3">
    <location>
        <begin position="57"/>
        <end position="73"/>
    </location>
</feature>
<sequence>MASVSGTTLVDRVLPARSPSRFTALLRDGVLVLGFSAFMALCARFSIYIPWITPVPITLQTLGVLLTGAVLGSRRGALALLAYLAEGALGLPVFAGGSGGVAVLLGYTGGYLWSYPLAAWVTGWLCERGLDRRYLTAALAMLPGSLIIYAVGVPWLALVLHLGPAQALLLGMAPFLVGDTLKLLLAAALLPSAWLVLRLGPQRDQGAPSRSR</sequence>
<dbReference type="PANTHER" id="PTHR34295">
    <property type="entry name" value="BIOTIN TRANSPORTER BIOY"/>
    <property type="match status" value="1"/>
</dbReference>
<accession>A0A5J4KEI7</accession>
<keyword evidence="5" id="KW-1185">Reference proteome</keyword>
<evidence type="ECO:0000256" key="2">
    <source>
        <dbReference type="PIRNR" id="PIRNR016661"/>
    </source>
</evidence>
<feature type="transmembrane region" description="Helical" evidence="3">
    <location>
        <begin position="183"/>
        <end position="200"/>
    </location>
</feature>
<dbReference type="GO" id="GO:0005886">
    <property type="term" value="C:plasma membrane"/>
    <property type="evidence" value="ECO:0007669"/>
    <property type="project" value="UniProtKB-SubCell"/>
</dbReference>
<gene>
    <name evidence="4" type="ORF">KTAU_43490</name>
</gene>
<dbReference type="PIRSF" id="PIRSF016661">
    <property type="entry name" value="BioY"/>
    <property type="match status" value="1"/>
</dbReference>
<dbReference type="Pfam" id="PF02632">
    <property type="entry name" value="BioY"/>
    <property type="match status" value="1"/>
</dbReference>
<dbReference type="InterPro" id="IPR003784">
    <property type="entry name" value="BioY"/>
</dbReference>
<dbReference type="EMBL" id="BKZV01000010">
    <property type="protein sequence ID" value="GER85715.1"/>
    <property type="molecule type" value="Genomic_DNA"/>
</dbReference>
<feature type="transmembrane region" description="Helical" evidence="3">
    <location>
        <begin position="110"/>
        <end position="126"/>
    </location>
</feature>
<proteinExistence type="inferred from homology"/>
<evidence type="ECO:0000256" key="3">
    <source>
        <dbReference type="SAM" id="Phobius"/>
    </source>
</evidence>
<comment type="caution">
    <text evidence="4">The sequence shown here is derived from an EMBL/GenBank/DDBJ whole genome shotgun (WGS) entry which is preliminary data.</text>
</comment>
<dbReference type="PANTHER" id="PTHR34295:SF1">
    <property type="entry name" value="BIOTIN TRANSPORTER BIOY"/>
    <property type="match status" value="1"/>
</dbReference>
<comment type="subcellular location">
    <subcellularLocation>
        <location evidence="2">Cell membrane</location>
        <topology evidence="2">Multi-pass membrane protein</topology>
    </subcellularLocation>
</comment>
<protein>
    <recommendedName>
        <fullName evidence="2">Biotin transporter</fullName>
    </recommendedName>
</protein>
<organism evidence="4 5">
    <name type="scientific">Thermogemmatispora aurantia</name>
    <dbReference type="NCBI Taxonomy" id="2045279"/>
    <lineage>
        <taxon>Bacteria</taxon>
        <taxon>Bacillati</taxon>
        <taxon>Chloroflexota</taxon>
        <taxon>Ktedonobacteria</taxon>
        <taxon>Thermogemmatisporales</taxon>
        <taxon>Thermogemmatisporaceae</taxon>
        <taxon>Thermogemmatispora</taxon>
    </lineage>
</organism>